<reference evidence="3 4" key="1">
    <citation type="submission" date="2016-04" db="EMBL/GenBank/DDBJ databases">
        <title>A degradative enzymes factory behind the ericoid mycorrhizal symbiosis.</title>
        <authorList>
            <consortium name="DOE Joint Genome Institute"/>
            <person name="Martino E."/>
            <person name="Morin E."/>
            <person name="Grelet G."/>
            <person name="Kuo A."/>
            <person name="Kohler A."/>
            <person name="Daghino S."/>
            <person name="Barry K."/>
            <person name="Choi C."/>
            <person name="Cichocki N."/>
            <person name="Clum A."/>
            <person name="Copeland A."/>
            <person name="Hainaut M."/>
            <person name="Haridas S."/>
            <person name="Labutti K."/>
            <person name="Lindquist E."/>
            <person name="Lipzen A."/>
            <person name="Khouja H.-R."/>
            <person name="Murat C."/>
            <person name="Ohm R."/>
            <person name="Olson A."/>
            <person name="Spatafora J."/>
            <person name="Veneault-Fourrey C."/>
            <person name="Henrissat B."/>
            <person name="Grigoriev I."/>
            <person name="Martin F."/>
            <person name="Perotto S."/>
        </authorList>
    </citation>
    <scope>NUCLEOTIDE SEQUENCE [LARGE SCALE GENOMIC DNA]</scope>
    <source>
        <strain evidence="3 4">F</strain>
    </source>
</reference>
<dbReference type="OrthoDB" id="6509636at2759"/>
<dbReference type="Pfam" id="PF00501">
    <property type="entry name" value="AMP-binding"/>
    <property type="match status" value="1"/>
</dbReference>
<dbReference type="GO" id="GO:0016405">
    <property type="term" value="F:CoA-ligase activity"/>
    <property type="evidence" value="ECO:0007669"/>
    <property type="project" value="TreeGrafter"/>
</dbReference>
<keyword evidence="3" id="KW-0436">Ligase</keyword>
<keyword evidence="4" id="KW-1185">Reference proteome</keyword>
<dbReference type="InterPro" id="IPR000873">
    <property type="entry name" value="AMP-dep_synth/lig_dom"/>
</dbReference>
<evidence type="ECO:0000259" key="2">
    <source>
        <dbReference type="Pfam" id="PF13193"/>
    </source>
</evidence>
<dbReference type="Gene3D" id="3.30.300.30">
    <property type="match status" value="1"/>
</dbReference>
<dbReference type="PANTHER" id="PTHR24096">
    <property type="entry name" value="LONG-CHAIN-FATTY-ACID--COA LIGASE"/>
    <property type="match status" value="1"/>
</dbReference>
<organism evidence="3 4">
    <name type="scientific">Hyaloscypha variabilis (strain UAMH 11265 / GT02V1 / F)</name>
    <name type="common">Meliniomyces variabilis</name>
    <dbReference type="NCBI Taxonomy" id="1149755"/>
    <lineage>
        <taxon>Eukaryota</taxon>
        <taxon>Fungi</taxon>
        <taxon>Dikarya</taxon>
        <taxon>Ascomycota</taxon>
        <taxon>Pezizomycotina</taxon>
        <taxon>Leotiomycetes</taxon>
        <taxon>Helotiales</taxon>
        <taxon>Hyaloscyphaceae</taxon>
        <taxon>Hyaloscypha</taxon>
        <taxon>Hyaloscypha variabilis</taxon>
    </lineage>
</organism>
<dbReference type="GO" id="GO:0019748">
    <property type="term" value="P:secondary metabolic process"/>
    <property type="evidence" value="ECO:0007669"/>
    <property type="project" value="TreeGrafter"/>
</dbReference>
<dbReference type="AlphaFoldDB" id="A0A2J6RMX5"/>
<dbReference type="InterPro" id="IPR025110">
    <property type="entry name" value="AMP-bd_C"/>
</dbReference>
<dbReference type="InterPro" id="IPR042099">
    <property type="entry name" value="ANL_N_sf"/>
</dbReference>
<feature type="domain" description="AMP-binding enzyme C-terminal" evidence="2">
    <location>
        <begin position="449"/>
        <end position="530"/>
    </location>
</feature>
<dbReference type="Proteomes" id="UP000235786">
    <property type="component" value="Unassembled WGS sequence"/>
</dbReference>
<dbReference type="SUPFAM" id="SSF56801">
    <property type="entry name" value="Acetyl-CoA synthetase-like"/>
    <property type="match status" value="1"/>
</dbReference>
<gene>
    <name evidence="3" type="ORF">L207DRAFT_583707</name>
</gene>
<dbReference type="STRING" id="1149755.A0A2J6RMX5"/>
<dbReference type="CDD" id="cd05911">
    <property type="entry name" value="Firefly_Luc_like"/>
    <property type="match status" value="1"/>
</dbReference>
<dbReference type="PANTHER" id="PTHR24096:SF265">
    <property type="entry name" value="ENZYME, PUTATIVE (AFU_ORTHOLOGUE AFUA_5G14270)-RELATED"/>
    <property type="match status" value="1"/>
</dbReference>
<sequence>MGIFKPQRTIQLPTKDILSWIFDDPHHDKDEPIYIDAKDPSRTLSSNQARVIIRKLIAGLHAAGLKKGDCICVHSFNDIYYPMLFLATVGAGGIFTGSNPAYTKPELLHHIKTAKVQFLISEPEIFDAALSAATEYGIPKSNIWVFDVLQQPLPTGFRSWTSLLNSGEEDWVRFDDEKMCTETVAGRFFSSGTTGLPKAVTISHRNWTAQITLVQENTRKTWRTRRPLHLPMFHLAIAPVAHLSPLRLGETCAVLRRFELEPFLAAIQNFSLNEVGLVPPIVVLMINSLSIVEKYSLESIRTVTCGAAPLSKDSQSRLQALLSSHTTVNQVWGMTESTCIATYFPYPEIDFTGSVGLAGSLPNVEIKLIDDDGKDISAFDTVGELCVRGPIVTRGYFDNPKANAESFDSEGFYKSGDIGYCDGKSRKWYIIDRKKELIKVRGFQVAPPEIEGVLLSHPHIVDAAVIAVKHATEPEIEHPRAYVVKRPVSESQSLDEKAVKAWCGERLAKYKELTGGVKFVDAIPKNPSGKILKRILRDMAKTEFEQGKARL</sequence>
<dbReference type="Pfam" id="PF13193">
    <property type="entry name" value="AMP-binding_C"/>
    <property type="match status" value="1"/>
</dbReference>
<name>A0A2J6RMX5_HYAVF</name>
<evidence type="ECO:0000313" key="4">
    <source>
        <dbReference type="Proteomes" id="UP000235786"/>
    </source>
</evidence>
<dbReference type="Gene3D" id="3.40.50.12780">
    <property type="entry name" value="N-terminal domain of ligase-like"/>
    <property type="match status" value="1"/>
</dbReference>
<accession>A0A2J6RMX5</accession>
<protein>
    <submittedName>
        <fullName evidence="3">Amp dependent CoA ligase</fullName>
    </submittedName>
</protein>
<evidence type="ECO:0000259" key="1">
    <source>
        <dbReference type="Pfam" id="PF00501"/>
    </source>
</evidence>
<dbReference type="InterPro" id="IPR045851">
    <property type="entry name" value="AMP-bd_C_sf"/>
</dbReference>
<proteinExistence type="predicted"/>
<dbReference type="EMBL" id="KZ613946">
    <property type="protein sequence ID" value="PMD39862.1"/>
    <property type="molecule type" value="Genomic_DNA"/>
</dbReference>
<feature type="domain" description="AMP-dependent synthetase/ligase" evidence="1">
    <location>
        <begin position="28"/>
        <end position="397"/>
    </location>
</feature>
<evidence type="ECO:0000313" key="3">
    <source>
        <dbReference type="EMBL" id="PMD39862.1"/>
    </source>
</evidence>